<proteinExistence type="inferred from homology"/>
<keyword evidence="15 18" id="KW-0753">Steroid metabolism</keyword>
<keyword evidence="20" id="KW-1185">Reference proteome</keyword>
<evidence type="ECO:0000256" key="17">
    <source>
        <dbReference type="ARBA" id="ARBA00042688"/>
    </source>
</evidence>
<evidence type="ECO:0000256" key="8">
    <source>
        <dbReference type="ARBA" id="ARBA00022955"/>
    </source>
</evidence>
<dbReference type="GO" id="GO:0047598">
    <property type="term" value="F:7-dehydrocholesterol reductase activity"/>
    <property type="evidence" value="ECO:0007669"/>
    <property type="project" value="UniProtKB-EC"/>
</dbReference>
<dbReference type="InterPro" id="IPR001171">
    <property type="entry name" value="ERG24_DHCR-like"/>
</dbReference>
<name>A0A066XWQ8_COLSU</name>
<dbReference type="EC" id="1.3.1.21" evidence="16"/>
<evidence type="ECO:0000256" key="12">
    <source>
        <dbReference type="ARBA" id="ARBA00023098"/>
    </source>
</evidence>
<protein>
    <recommendedName>
        <fullName evidence="16">7-dehydrocholesterol reductase</fullName>
        <ecNumber evidence="16">1.3.1.21</ecNumber>
    </recommendedName>
    <alternativeName>
        <fullName evidence="17">Sterol Delta(7)-reductase</fullName>
    </alternativeName>
</protein>
<dbReference type="EMBL" id="JMSE01000351">
    <property type="protein sequence ID" value="KDN70410.1"/>
    <property type="molecule type" value="Genomic_DNA"/>
</dbReference>
<evidence type="ECO:0000256" key="6">
    <source>
        <dbReference type="ARBA" id="ARBA00022778"/>
    </source>
</evidence>
<keyword evidence="9 18" id="KW-1133">Transmembrane helix</keyword>
<dbReference type="Pfam" id="PF01222">
    <property type="entry name" value="ERG4_ERG24"/>
    <property type="match status" value="1"/>
</dbReference>
<evidence type="ECO:0000256" key="9">
    <source>
        <dbReference type="ARBA" id="ARBA00022989"/>
    </source>
</evidence>
<accession>A0A066XWQ8</accession>
<evidence type="ECO:0000256" key="18">
    <source>
        <dbReference type="RuleBase" id="RU369120"/>
    </source>
</evidence>
<dbReference type="PANTHER" id="PTHR21257">
    <property type="entry name" value="DELTA(14)-STEROL REDUCTASE"/>
    <property type="match status" value="1"/>
</dbReference>
<keyword evidence="14 18" id="KW-1207">Sterol metabolism</keyword>
<comment type="caution">
    <text evidence="18">Lacks conserved residue(s) required for the propagation of feature annotation.</text>
</comment>
<dbReference type="GO" id="GO:0016132">
    <property type="term" value="P:brassinosteroid biosynthetic process"/>
    <property type="evidence" value="ECO:0007669"/>
    <property type="project" value="TreeGrafter"/>
</dbReference>
<dbReference type="OrthoDB" id="5326588at2759"/>
<keyword evidence="12 18" id="KW-0443">Lipid metabolism</keyword>
<evidence type="ECO:0000256" key="3">
    <source>
        <dbReference type="ARBA" id="ARBA00022516"/>
    </source>
</evidence>
<evidence type="ECO:0000256" key="1">
    <source>
        <dbReference type="ARBA" id="ARBA00004141"/>
    </source>
</evidence>
<dbReference type="eggNOG" id="KOG1435">
    <property type="taxonomic scope" value="Eukaryota"/>
</dbReference>
<feature type="transmembrane region" description="Helical" evidence="18">
    <location>
        <begin position="37"/>
        <end position="58"/>
    </location>
</feature>
<dbReference type="OMA" id="YSEDRAF"/>
<evidence type="ECO:0000256" key="2">
    <source>
        <dbReference type="ARBA" id="ARBA00005402"/>
    </source>
</evidence>
<organism evidence="19 20">
    <name type="scientific">Colletotrichum sublineola</name>
    <name type="common">Sorghum anthracnose fungus</name>
    <dbReference type="NCBI Taxonomy" id="1173701"/>
    <lineage>
        <taxon>Eukaryota</taxon>
        <taxon>Fungi</taxon>
        <taxon>Dikarya</taxon>
        <taxon>Ascomycota</taxon>
        <taxon>Pezizomycotina</taxon>
        <taxon>Sordariomycetes</taxon>
        <taxon>Hypocreomycetidae</taxon>
        <taxon>Glomerellales</taxon>
        <taxon>Glomerellaceae</taxon>
        <taxon>Colletotrichum</taxon>
        <taxon>Colletotrichum graminicola species complex</taxon>
    </lineage>
</organism>
<evidence type="ECO:0000256" key="10">
    <source>
        <dbReference type="ARBA" id="ARBA00023002"/>
    </source>
</evidence>
<evidence type="ECO:0000256" key="4">
    <source>
        <dbReference type="ARBA" id="ARBA00022548"/>
    </source>
</evidence>
<dbReference type="GO" id="GO:0005789">
    <property type="term" value="C:endoplasmic reticulum membrane"/>
    <property type="evidence" value="ECO:0007669"/>
    <property type="project" value="TreeGrafter"/>
</dbReference>
<keyword evidence="11 18" id="KW-0756">Sterol biosynthesis</keyword>
<feature type="transmembrane region" description="Helical" evidence="18">
    <location>
        <begin position="131"/>
        <end position="149"/>
    </location>
</feature>
<dbReference type="AlphaFoldDB" id="A0A066XWQ8"/>
<feature type="transmembrane region" description="Helical" evidence="18">
    <location>
        <begin position="161"/>
        <end position="181"/>
    </location>
</feature>
<dbReference type="STRING" id="1173701.A0A066XWQ8"/>
<dbReference type="GO" id="GO:0006695">
    <property type="term" value="P:cholesterol biosynthetic process"/>
    <property type="evidence" value="ECO:0007669"/>
    <property type="project" value="UniProtKB-KW"/>
</dbReference>
<evidence type="ECO:0000313" key="20">
    <source>
        <dbReference type="Proteomes" id="UP000027238"/>
    </source>
</evidence>
<keyword evidence="5 18" id="KW-0812">Transmembrane</keyword>
<evidence type="ECO:0000256" key="5">
    <source>
        <dbReference type="ARBA" id="ARBA00022692"/>
    </source>
</evidence>
<evidence type="ECO:0000256" key="15">
    <source>
        <dbReference type="ARBA" id="ARBA00023221"/>
    </source>
</evidence>
<comment type="subcellular location">
    <subcellularLocation>
        <location evidence="1">Membrane</location>
        <topology evidence="1">Multi-pass membrane protein</topology>
    </subcellularLocation>
</comment>
<feature type="transmembrane region" description="Helical" evidence="18">
    <location>
        <begin position="92"/>
        <end position="110"/>
    </location>
</feature>
<sequence length="235" mass="26436">MTTRRLETTTPQRLLNSKLRRKTYWGRSSSYRSSSRFLLSATPLWLSPLTALSFYTALYHFDGSFSELFLAFQDQGALQTLWTYSPSCSLKATAAYASWIALQVILYVCLPGPPHTGQQTPAGHVLDYRTNGLNAWLVTYTLLAVLAWADIIDLSFVAENWSGWFVAMNIAGFAVSTMAYVKAKIAPTHPDDMKLTGSSTYDYYMGIELNPRFGQRFDLKLFTNGRAGMMSWTLV</sequence>
<keyword evidence="7" id="KW-0521">NADP</keyword>
<reference evidence="20" key="1">
    <citation type="journal article" date="2014" name="Genome Announc.">
        <title>Draft genome sequence of Colletotrichum sublineola, a destructive pathogen of cultivated sorghum.</title>
        <authorList>
            <person name="Baroncelli R."/>
            <person name="Sanz-Martin J.M."/>
            <person name="Rech G.E."/>
            <person name="Sukno S.A."/>
            <person name="Thon M.R."/>
        </authorList>
    </citation>
    <scope>NUCLEOTIDE SEQUENCE [LARGE SCALE GENOMIC DNA]</scope>
    <source>
        <strain evidence="20">TX430BB</strain>
    </source>
</reference>
<keyword evidence="6" id="KW-0152">Cholesterol biosynthesis</keyword>
<gene>
    <name evidence="19" type="ORF">CSUB01_11917</name>
</gene>
<evidence type="ECO:0000256" key="7">
    <source>
        <dbReference type="ARBA" id="ARBA00022857"/>
    </source>
</evidence>
<keyword evidence="8 18" id="KW-0752">Steroid biosynthesis</keyword>
<evidence type="ECO:0000256" key="16">
    <source>
        <dbReference type="ARBA" id="ARBA00038851"/>
    </source>
</evidence>
<evidence type="ECO:0000256" key="13">
    <source>
        <dbReference type="ARBA" id="ARBA00023136"/>
    </source>
</evidence>
<comment type="similarity">
    <text evidence="2 18">Belongs to the ERG4/ERG24 family.</text>
</comment>
<keyword evidence="3 18" id="KW-0444">Lipid biosynthesis</keyword>
<comment type="caution">
    <text evidence="19">The sequence shown here is derived from an EMBL/GenBank/DDBJ whole genome shotgun (WGS) entry which is preliminary data.</text>
</comment>
<dbReference type="PANTHER" id="PTHR21257:SF38">
    <property type="entry name" value="7-DEHYDROCHOLESTEROL REDUCTASE"/>
    <property type="match status" value="1"/>
</dbReference>
<evidence type="ECO:0000313" key="19">
    <source>
        <dbReference type="EMBL" id="KDN70410.1"/>
    </source>
</evidence>
<evidence type="ECO:0000256" key="14">
    <source>
        <dbReference type="ARBA" id="ARBA00023166"/>
    </source>
</evidence>
<keyword evidence="13 18" id="KW-0472">Membrane</keyword>
<dbReference type="HOGENOM" id="CLU_015631_1_0_1"/>
<keyword evidence="10 18" id="KW-0560">Oxidoreductase</keyword>
<dbReference type="Proteomes" id="UP000027238">
    <property type="component" value="Unassembled WGS sequence"/>
</dbReference>
<evidence type="ECO:0000256" key="11">
    <source>
        <dbReference type="ARBA" id="ARBA00023011"/>
    </source>
</evidence>
<keyword evidence="4" id="KW-0153">Cholesterol metabolism</keyword>